<keyword evidence="1" id="KW-0472">Membrane</keyword>
<reference evidence="2 3" key="1">
    <citation type="submission" date="2016-11" db="EMBL/GenBank/DDBJ databases">
        <authorList>
            <person name="Jaros S."/>
            <person name="Januszkiewicz K."/>
            <person name="Wedrychowicz H."/>
        </authorList>
    </citation>
    <scope>NUCLEOTIDE SEQUENCE [LARGE SCALE GENOMIC DNA]</scope>
    <source>
        <strain evidence="2 3">GAS86</strain>
    </source>
</reference>
<organism evidence="2 3">
    <name type="scientific">Paraburkholderia phenazinium</name>
    <dbReference type="NCBI Taxonomy" id="60549"/>
    <lineage>
        <taxon>Bacteria</taxon>
        <taxon>Pseudomonadati</taxon>
        <taxon>Pseudomonadota</taxon>
        <taxon>Betaproteobacteria</taxon>
        <taxon>Burkholderiales</taxon>
        <taxon>Burkholderiaceae</taxon>
        <taxon>Paraburkholderia</taxon>
    </lineage>
</organism>
<evidence type="ECO:0000313" key="2">
    <source>
        <dbReference type="EMBL" id="SIO06893.1"/>
    </source>
</evidence>
<dbReference type="EMBL" id="FSRM01000001">
    <property type="protein sequence ID" value="SIO06893.1"/>
    <property type="molecule type" value="Genomic_DNA"/>
</dbReference>
<keyword evidence="1" id="KW-0812">Transmembrane</keyword>
<evidence type="ECO:0008006" key="4">
    <source>
        <dbReference type="Google" id="ProtNLM"/>
    </source>
</evidence>
<evidence type="ECO:0000256" key="1">
    <source>
        <dbReference type="SAM" id="Phobius"/>
    </source>
</evidence>
<accession>A0A1N6GH90</accession>
<feature type="transmembrane region" description="Helical" evidence="1">
    <location>
        <begin position="26"/>
        <end position="49"/>
    </location>
</feature>
<dbReference type="AlphaFoldDB" id="A0A1N6GH90"/>
<dbReference type="Pfam" id="PF07843">
    <property type="entry name" value="DUF1634"/>
    <property type="match status" value="1"/>
</dbReference>
<gene>
    <name evidence="2" type="ORF">SAMN05444168_2400</name>
</gene>
<dbReference type="InterPro" id="IPR012861">
    <property type="entry name" value="DUF1634"/>
</dbReference>
<dbReference type="Proteomes" id="UP000184693">
    <property type="component" value="Unassembled WGS sequence"/>
</dbReference>
<sequence length="121" mass="12795">MSNRLPASATASPATFASVMTPLERWLAALLKSGTWIASLTIAAGLLLLLPDVHTALHRSALPPGMPLVTAGIALFILLPVLRLILMLGVFLQQRDYRYSAITVLVLLIVAAGCAVGAHWA</sequence>
<dbReference type="RefSeq" id="WP_254368823.1">
    <property type="nucleotide sequence ID" value="NZ_FSRM01000001.1"/>
</dbReference>
<feature type="transmembrane region" description="Helical" evidence="1">
    <location>
        <begin position="69"/>
        <end position="92"/>
    </location>
</feature>
<proteinExistence type="predicted"/>
<protein>
    <recommendedName>
        <fullName evidence="4">DUF1634 domain-containing protein</fullName>
    </recommendedName>
</protein>
<evidence type="ECO:0000313" key="3">
    <source>
        <dbReference type="Proteomes" id="UP000184693"/>
    </source>
</evidence>
<name>A0A1N6GH90_9BURK</name>
<feature type="transmembrane region" description="Helical" evidence="1">
    <location>
        <begin position="99"/>
        <end position="120"/>
    </location>
</feature>
<keyword evidence="1" id="KW-1133">Transmembrane helix</keyword>